<dbReference type="Gene3D" id="1.20.120.1240">
    <property type="entry name" value="Dynamin, middle domain"/>
    <property type="match status" value="2"/>
</dbReference>
<dbReference type="PROSITE" id="PS51718">
    <property type="entry name" value="G_DYNAMIN_2"/>
    <property type="match status" value="1"/>
</dbReference>
<dbReference type="SMART" id="SM00053">
    <property type="entry name" value="DYNc"/>
    <property type="match status" value="1"/>
</dbReference>
<keyword evidence="1 4" id="KW-0547">Nucleotide-binding</keyword>
<dbReference type="Pfam" id="PF01031">
    <property type="entry name" value="Dynamin_M"/>
    <property type="match status" value="1"/>
</dbReference>
<proteinExistence type="inferred from homology"/>
<evidence type="ECO:0000256" key="3">
    <source>
        <dbReference type="ARBA" id="ARBA00023175"/>
    </source>
</evidence>
<dbReference type="AlphaFoldDB" id="A0ABD1I7Z7"/>
<dbReference type="SUPFAM" id="SSF52540">
    <property type="entry name" value="P-loop containing nucleoside triphosphate hydrolases"/>
    <property type="match status" value="1"/>
</dbReference>
<dbReference type="CDD" id="cd08771">
    <property type="entry name" value="DLP_1"/>
    <property type="match status" value="1"/>
</dbReference>
<dbReference type="InterPro" id="IPR003130">
    <property type="entry name" value="GED"/>
</dbReference>
<dbReference type="Pfam" id="PF00350">
    <property type="entry name" value="Dynamin_N"/>
    <property type="match status" value="1"/>
</dbReference>
<feature type="domain" description="GED" evidence="5">
    <location>
        <begin position="694"/>
        <end position="785"/>
    </location>
</feature>
<evidence type="ECO:0000256" key="1">
    <source>
        <dbReference type="ARBA" id="ARBA00022741"/>
    </source>
</evidence>
<dbReference type="SMART" id="SM00302">
    <property type="entry name" value="GED"/>
    <property type="match status" value="1"/>
</dbReference>
<dbReference type="EC" id="3.6.5.5" evidence="7"/>
<comment type="caution">
    <text evidence="7">The sequence shown here is derived from an EMBL/GenBank/DDBJ whole genome shotgun (WGS) entry which is preliminary data.</text>
</comment>
<dbReference type="InterPro" id="IPR020850">
    <property type="entry name" value="GED_dom"/>
</dbReference>
<dbReference type="GO" id="GO:0005525">
    <property type="term" value="F:GTP binding"/>
    <property type="evidence" value="ECO:0007669"/>
    <property type="project" value="UniProtKB-KW"/>
</dbReference>
<evidence type="ECO:0000259" key="5">
    <source>
        <dbReference type="PROSITE" id="PS51388"/>
    </source>
</evidence>
<dbReference type="InterPro" id="IPR019762">
    <property type="entry name" value="Dynamin_GTPase_CS"/>
</dbReference>
<dbReference type="InterPro" id="IPR001401">
    <property type="entry name" value="Dynamin_GTPase"/>
</dbReference>
<dbReference type="InterPro" id="IPR045063">
    <property type="entry name" value="Dynamin_N"/>
</dbReference>
<dbReference type="PRINTS" id="PR00195">
    <property type="entry name" value="DYNAMIN"/>
</dbReference>
<gene>
    <name evidence="7" type="primary">DRP3A</name>
    <name evidence="7" type="ORF">AAHA92_06919</name>
</gene>
<dbReference type="InterPro" id="IPR027417">
    <property type="entry name" value="P-loop_NTPase"/>
</dbReference>
<evidence type="ECO:0000313" key="8">
    <source>
        <dbReference type="Proteomes" id="UP001567538"/>
    </source>
</evidence>
<accession>A0ABD1I7Z7</accession>
<dbReference type="GO" id="GO:0005737">
    <property type="term" value="C:cytoplasm"/>
    <property type="evidence" value="ECO:0007669"/>
    <property type="project" value="UniProtKB-ARBA"/>
</dbReference>
<protein>
    <submittedName>
        <fullName evidence="7">Dynamin-related protein 3A</fullName>
        <ecNumber evidence="7">3.6.5.5</ecNumber>
    </submittedName>
</protein>
<evidence type="ECO:0000313" key="7">
    <source>
        <dbReference type="EMBL" id="KAL1564597.1"/>
    </source>
</evidence>
<dbReference type="Gene3D" id="3.40.50.300">
    <property type="entry name" value="P-loop containing nucleotide triphosphate hydrolases"/>
    <property type="match status" value="1"/>
</dbReference>
<evidence type="ECO:0000259" key="6">
    <source>
        <dbReference type="PROSITE" id="PS51718"/>
    </source>
</evidence>
<evidence type="ECO:0000256" key="4">
    <source>
        <dbReference type="RuleBase" id="RU003932"/>
    </source>
</evidence>
<dbReference type="InterPro" id="IPR000375">
    <property type="entry name" value="Dynamin_stalk"/>
</dbReference>
<dbReference type="GO" id="GO:0016787">
    <property type="term" value="F:hydrolase activity"/>
    <property type="evidence" value="ECO:0007669"/>
    <property type="project" value="UniProtKB-KW"/>
</dbReference>
<dbReference type="PROSITE" id="PS51388">
    <property type="entry name" value="GED"/>
    <property type="match status" value="1"/>
</dbReference>
<keyword evidence="3" id="KW-0505">Motor protein</keyword>
<dbReference type="PANTHER" id="PTHR11566:SF21">
    <property type="entry name" value="DYNAMIN RELATED PROTEIN 1, ISOFORM A"/>
    <property type="match status" value="1"/>
</dbReference>
<keyword evidence="8" id="KW-1185">Reference proteome</keyword>
<keyword evidence="2 4" id="KW-0342">GTP-binding</keyword>
<comment type="similarity">
    <text evidence="4">Belongs to the TRAFAC class dynamin-like GTPase superfamily. Dynamin/Fzo/YdjA family.</text>
</comment>
<dbReference type="InterPro" id="IPR030381">
    <property type="entry name" value="G_DYNAMIN_dom"/>
</dbReference>
<dbReference type="Pfam" id="PF02212">
    <property type="entry name" value="GED"/>
    <property type="match status" value="1"/>
</dbReference>
<dbReference type="PROSITE" id="PS00410">
    <property type="entry name" value="G_DYNAMIN_1"/>
    <property type="match status" value="1"/>
</dbReference>
<reference evidence="7 8" key="1">
    <citation type="submission" date="2024-06" db="EMBL/GenBank/DDBJ databases">
        <title>A chromosome level genome sequence of Diviner's sage (Salvia divinorum).</title>
        <authorList>
            <person name="Ford S.A."/>
            <person name="Ro D.-K."/>
            <person name="Ness R.W."/>
            <person name="Phillips M.A."/>
        </authorList>
    </citation>
    <scope>NUCLEOTIDE SEQUENCE [LARGE SCALE GENOMIC DNA]</scope>
    <source>
        <strain evidence="7">SAF-2024a</strain>
        <tissue evidence="7">Leaf</tissue>
    </source>
</reference>
<dbReference type="FunFam" id="3.40.50.300:FF:001027">
    <property type="entry name" value="dynamin-related protein 3A"/>
    <property type="match status" value="1"/>
</dbReference>
<dbReference type="PANTHER" id="PTHR11566">
    <property type="entry name" value="DYNAMIN"/>
    <property type="match status" value="1"/>
</dbReference>
<dbReference type="EMBL" id="JBEAFC010000003">
    <property type="protein sequence ID" value="KAL1564597.1"/>
    <property type="molecule type" value="Genomic_DNA"/>
</dbReference>
<feature type="domain" description="Dynamin-type G" evidence="6">
    <location>
        <begin position="41"/>
        <end position="309"/>
    </location>
</feature>
<name>A0ABD1I7Z7_SALDI</name>
<dbReference type="Proteomes" id="UP001567538">
    <property type="component" value="Unassembled WGS sequence"/>
</dbReference>
<organism evidence="7 8">
    <name type="scientific">Salvia divinorum</name>
    <name type="common">Maria pastora</name>
    <name type="synonym">Diviner's sage</name>
    <dbReference type="NCBI Taxonomy" id="28513"/>
    <lineage>
        <taxon>Eukaryota</taxon>
        <taxon>Viridiplantae</taxon>
        <taxon>Streptophyta</taxon>
        <taxon>Embryophyta</taxon>
        <taxon>Tracheophyta</taxon>
        <taxon>Spermatophyta</taxon>
        <taxon>Magnoliopsida</taxon>
        <taxon>eudicotyledons</taxon>
        <taxon>Gunneridae</taxon>
        <taxon>Pentapetalae</taxon>
        <taxon>asterids</taxon>
        <taxon>lamiids</taxon>
        <taxon>Lamiales</taxon>
        <taxon>Lamiaceae</taxon>
        <taxon>Nepetoideae</taxon>
        <taxon>Mentheae</taxon>
        <taxon>Salviinae</taxon>
        <taxon>Salvia</taxon>
        <taxon>Salvia subgen. Calosphace</taxon>
    </lineage>
</organism>
<keyword evidence="7" id="KW-0378">Hydrolase</keyword>
<dbReference type="InterPro" id="IPR022812">
    <property type="entry name" value="Dynamin"/>
</dbReference>
<evidence type="ECO:0000256" key="2">
    <source>
        <dbReference type="ARBA" id="ARBA00023134"/>
    </source>
</evidence>
<sequence length="851" mass="94634">MAQDESAASNGGSASVPLGNTVIPIVNKLHDIFAQLGSQYKIDLPQVAVVGSQSSGKSSVLEALVGRDFLPRGSDICTRRPLLLQLIRRSRKADEPEEEWGEEKKFFDFSGIRREIQAETEREAGGNKGVSDKPISLKIYSPNVLDITLVDLPGLTKVPVGDQPSDIETRIRNMIMAFIKRESCLILAVTPANADLANSDALQMAQCVDPDGHRTIGVITKLDIMDKGTDACNFLLGKVVPLQLGYVGVVNRSQEDIQFNRSIKDGLVAEEKFFCTHSVYSDIAGRCGVPQLAKKLNQILVHHIKTVLPGLKSRISAALVSVAKEYASYGEVSESKAGKGALILNVLSKYSEAFSSMIEGKNEEISTSEISGGARIQYIFQNIFVKCLEDIDPCEDLTDDDIRTAIQNATGTRSALFVPEVPFEVLVRRQIARLLDPSLQCTRFIYDELIKMSHRCMVNELQQFPVLRKCIDDVTRDFLQESLRPTEAMVESHIETQMDFINTSNPDFIGGRKAIEVASEQVKSLIVGPVAKHKDTGDSEKVSFRERNFTSRAILARQANGIVPDQGVRSAADVEKTAESANFVHESMPISPLKWDRFNAGNIGDIAIATKYKSKVESLTKHFKRVSNAGSGWGIPSIFSGRDNHTSTEESSTIKPLNEPVQSMEQRMSMIHLREPPRVLRSSEFDPDEKAVEITATKLLLRSYYDIVRKSIQDYVPKAIMHFMVNQTKRELHNEFIKRLYRDKLLEELLREPDEVATKRKRTYDTLKVLEQAFRTIDELPFEAEAAERGYSSSSNDPTGLPRINGLLRSSLFSNGSTESYNPSSKNSSEYHLPLYSYTHSGGGLYPAIDV</sequence>